<dbReference type="AlphaFoldDB" id="W1XDJ0"/>
<name>W1XDJ0_9ZZZZ</name>
<keyword evidence="3 6" id="KW-0812">Transmembrane</keyword>
<evidence type="ECO:0000256" key="3">
    <source>
        <dbReference type="ARBA" id="ARBA00022692"/>
    </source>
</evidence>
<accession>W1XDJ0</accession>
<dbReference type="GO" id="GO:0005886">
    <property type="term" value="C:plasma membrane"/>
    <property type="evidence" value="ECO:0007669"/>
    <property type="project" value="TreeGrafter"/>
</dbReference>
<evidence type="ECO:0000256" key="4">
    <source>
        <dbReference type="ARBA" id="ARBA00022989"/>
    </source>
</evidence>
<keyword evidence="5 6" id="KW-0472">Membrane</keyword>
<feature type="transmembrane region" description="Helical" evidence="6">
    <location>
        <begin position="51"/>
        <end position="74"/>
    </location>
</feature>
<organism evidence="7">
    <name type="scientific">human gut metagenome</name>
    <dbReference type="NCBI Taxonomy" id="408170"/>
    <lineage>
        <taxon>unclassified sequences</taxon>
        <taxon>metagenomes</taxon>
        <taxon>organismal metagenomes</taxon>
    </lineage>
</organism>
<sequence length="112" mass="11916">IPALNELFNFIAAVFTRLFQFIAIPTVSLAVITTLSMLGAKKDTGRIFGHAVVYTLLTTVCAAAVGLGLFLWIAPGNLPLDVIGAGAAQVPEKLGNVTYYDHFLSVIPNNIL</sequence>
<keyword evidence="4 6" id="KW-1133">Transmembrane helix</keyword>
<dbReference type="GO" id="GO:0015175">
    <property type="term" value="F:neutral L-amino acid transmembrane transporter activity"/>
    <property type="evidence" value="ECO:0007669"/>
    <property type="project" value="TreeGrafter"/>
</dbReference>
<dbReference type="PANTHER" id="PTHR11958:SF99">
    <property type="entry name" value="SODIUM-DEPENDENT EXCITATORY AMINO ACID TRANSPORTER GLT-6-RELATED"/>
    <property type="match status" value="1"/>
</dbReference>
<dbReference type="Gene3D" id="1.10.3860.10">
    <property type="entry name" value="Sodium:dicarboxylate symporter"/>
    <property type="match status" value="1"/>
</dbReference>
<dbReference type="GO" id="GO:0015501">
    <property type="term" value="F:glutamate:sodium symporter activity"/>
    <property type="evidence" value="ECO:0007669"/>
    <property type="project" value="TreeGrafter"/>
</dbReference>
<dbReference type="SUPFAM" id="SSF118215">
    <property type="entry name" value="Proton glutamate symport protein"/>
    <property type="match status" value="1"/>
</dbReference>
<comment type="subcellular location">
    <subcellularLocation>
        <location evidence="1">Membrane</location>
        <topology evidence="1">Multi-pass membrane protein</topology>
    </subcellularLocation>
</comment>
<dbReference type="PRINTS" id="PR00173">
    <property type="entry name" value="EDTRNSPORT"/>
</dbReference>
<protein>
    <submittedName>
        <fullName evidence="7">Transporter, dicarboxylate/amino acid:cation Na+/H+ symporter family protein</fullName>
    </submittedName>
</protein>
<dbReference type="InterPro" id="IPR001991">
    <property type="entry name" value="Na-dicarboxylate_symporter"/>
</dbReference>
<evidence type="ECO:0000256" key="2">
    <source>
        <dbReference type="ARBA" id="ARBA00022448"/>
    </source>
</evidence>
<evidence type="ECO:0000256" key="1">
    <source>
        <dbReference type="ARBA" id="ARBA00004141"/>
    </source>
</evidence>
<proteinExistence type="predicted"/>
<dbReference type="InterPro" id="IPR050746">
    <property type="entry name" value="DAACS"/>
</dbReference>
<evidence type="ECO:0000256" key="5">
    <source>
        <dbReference type="ARBA" id="ARBA00023136"/>
    </source>
</evidence>
<keyword evidence="2" id="KW-0813">Transport</keyword>
<dbReference type="EMBL" id="AZMM01017215">
    <property type="protein sequence ID" value="ETJ26839.1"/>
    <property type="molecule type" value="Genomic_DNA"/>
</dbReference>
<dbReference type="GO" id="GO:0005313">
    <property type="term" value="F:L-glutamate transmembrane transporter activity"/>
    <property type="evidence" value="ECO:0007669"/>
    <property type="project" value="TreeGrafter"/>
</dbReference>
<comment type="caution">
    <text evidence="7">The sequence shown here is derived from an EMBL/GenBank/DDBJ whole genome shotgun (WGS) entry which is preliminary data.</text>
</comment>
<gene>
    <name evidence="7" type="ORF">Q604_UNBC17215G0001</name>
</gene>
<feature type="non-terminal residue" evidence="7">
    <location>
        <position position="112"/>
    </location>
</feature>
<evidence type="ECO:0000313" key="7">
    <source>
        <dbReference type="EMBL" id="ETJ26839.1"/>
    </source>
</evidence>
<dbReference type="PANTHER" id="PTHR11958">
    <property type="entry name" value="SODIUM/DICARBOXYLATE SYMPORTER-RELATED"/>
    <property type="match status" value="1"/>
</dbReference>
<evidence type="ECO:0000256" key="6">
    <source>
        <dbReference type="SAM" id="Phobius"/>
    </source>
</evidence>
<feature type="transmembrane region" description="Helical" evidence="6">
    <location>
        <begin position="18"/>
        <end position="39"/>
    </location>
</feature>
<dbReference type="InterPro" id="IPR036458">
    <property type="entry name" value="Na:dicarbo_symporter_sf"/>
</dbReference>
<reference evidence="7" key="1">
    <citation type="submission" date="2013-12" db="EMBL/GenBank/DDBJ databases">
        <title>A Varibaculum cambriense genome reconstructed from a premature infant gut community with otherwise low bacterial novelty that shifts toward anaerobic metabolism during the third week of life.</title>
        <authorList>
            <person name="Brown C.T."/>
            <person name="Sharon I."/>
            <person name="Thomas B.C."/>
            <person name="Castelle C.J."/>
            <person name="Morowitz M.J."/>
            <person name="Banfield J.F."/>
        </authorList>
    </citation>
    <scope>NUCLEOTIDE SEQUENCE</scope>
</reference>
<dbReference type="Pfam" id="PF00375">
    <property type="entry name" value="SDF"/>
    <property type="match status" value="1"/>
</dbReference>
<feature type="non-terminal residue" evidence="7">
    <location>
        <position position="1"/>
    </location>
</feature>